<dbReference type="EMBL" id="ADEG01000107">
    <property type="protein sequence ID" value="EFA91039.1"/>
    <property type="molecule type" value="Genomic_DNA"/>
</dbReference>
<keyword evidence="3" id="KW-1185">Reference proteome</keyword>
<accession>D1W8U8</accession>
<dbReference type="STRING" id="679190.HMPREF0650_0227"/>
<dbReference type="AlphaFoldDB" id="D1W8U8"/>
<evidence type="ECO:0000313" key="2">
    <source>
        <dbReference type="EMBL" id="EFA91039.1"/>
    </source>
</evidence>
<gene>
    <name evidence="2" type="ORF">HMPREF0650_0227</name>
</gene>
<evidence type="ECO:0000256" key="1">
    <source>
        <dbReference type="SAM" id="Phobius"/>
    </source>
</evidence>
<keyword evidence="1" id="KW-0812">Transmembrane</keyword>
<protein>
    <submittedName>
        <fullName evidence="2">Uncharacterized protein</fullName>
    </submittedName>
</protein>
<dbReference type="Proteomes" id="UP000005283">
    <property type="component" value="Unassembled WGS sequence"/>
</dbReference>
<name>D1W8U8_9BACT</name>
<organism evidence="2 3">
    <name type="scientific">Hoylesella buccalis ATCC 35310</name>
    <dbReference type="NCBI Taxonomy" id="679190"/>
    <lineage>
        <taxon>Bacteria</taxon>
        <taxon>Pseudomonadati</taxon>
        <taxon>Bacteroidota</taxon>
        <taxon>Bacteroidia</taxon>
        <taxon>Bacteroidales</taxon>
        <taxon>Prevotellaceae</taxon>
        <taxon>Hoylesella</taxon>
    </lineage>
</organism>
<comment type="caution">
    <text evidence="2">The sequence shown here is derived from an EMBL/GenBank/DDBJ whole genome shotgun (WGS) entry which is preliminary data.</text>
</comment>
<sequence length="67" mass="8099">MQYSFVGILNHDVFSMRVENQNHLFTYFFFCLFCKELVIFLSLFNEFVGGIFLLENQLKVERELNEH</sequence>
<keyword evidence="1" id="KW-1133">Transmembrane helix</keyword>
<proteinExistence type="predicted"/>
<reference evidence="2 3" key="1">
    <citation type="submission" date="2009-12" db="EMBL/GenBank/DDBJ databases">
        <title>Genome Sequence of Prevotella buccalis ATCC 35310.</title>
        <authorList>
            <person name="Durkin A.S."/>
            <person name="Madupu R."/>
            <person name="Torralba M."/>
            <person name="Methe B."/>
            <person name="Sutton G."/>
            <person name="Strausberg R.L."/>
            <person name="Nelson K.E."/>
        </authorList>
    </citation>
    <scope>NUCLEOTIDE SEQUENCE [LARGE SCALE GENOMIC DNA]</scope>
    <source>
        <strain evidence="2 3">ATCC 35310</strain>
    </source>
</reference>
<feature type="transmembrane region" description="Helical" evidence="1">
    <location>
        <begin position="24"/>
        <end position="54"/>
    </location>
</feature>
<keyword evidence="1" id="KW-0472">Membrane</keyword>
<evidence type="ECO:0000313" key="3">
    <source>
        <dbReference type="Proteomes" id="UP000005283"/>
    </source>
</evidence>